<evidence type="ECO:0000313" key="2">
    <source>
        <dbReference type="EMBL" id="GAK96719.1"/>
    </source>
</evidence>
<proteinExistence type="predicted"/>
<name>A0A090Q0V9_9FLAO</name>
<comment type="caution">
    <text evidence="2">The sequence shown here is derived from an EMBL/GenBank/DDBJ whole genome shotgun (WGS) entry which is preliminary data.</text>
</comment>
<reference evidence="2" key="1">
    <citation type="journal article" date="2014" name="Genome Announc.">
        <title>Draft Genome Sequences of Marine Flavobacterium Nonlabens Strains NR17, NR24, NR27, NR32, NR33, and Ara13.</title>
        <authorList>
            <person name="Nakanishi M."/>
            <person name="Meirelles P."/>
            <person name="Suzuki R."/>
            <person name="Takatani N."/>
            <person name="Mino S."/>
            <person name="Suda W."/>
            <person name="Oshima K."/>
            <person name="Hattori M."/>
            <person name="Ohkuma M."/>
            <person name="Hosokawa M."/>
            <person name="Miyashita K."/>
            <person name="Thompson F.L."/>
            <person name="Niwa A."/>
            <person name="Sawabe T."/>
            <person name="Sawabe T."/>
        </authorList>
    </citation>
    <scope>NUCLEOTIDE SEQUENCE [LARGE SCALE GENOMIC DNA]</scope>
    <source>
        <strain evidence="2">JCM 19294</strain>
    </source>
</reference>
<sequence>MHWMDFAGVSNNYKLGLSILWAVYSLGLVILGIWKRKQYIRITAITLFGLTLVKLFFYDLTYLNTISKTIVFISIGALMLIASFLYNKFNKQIADESEE</sequence>
<dbReference type="eggNOG" id="COG5373">
    <property type="taxonomic scope" value="Bacteria"/>
</dbReference>
<feature type="transmembrane region" description="Helical" evidence="1">
    <location>
        <begin position="39"/>
        <end position="57"/>
    </location>
</feature>
<dbReference type="PANTHER" id="PTHR38434:SF1">
    <property type="entry name" value="BLL2549 PROTEIN"/>
    <property type="match status" value="1"/>
</dbReference>
<keyword evidence="1" id="KW-0472">Membrane</keyword>
<evidence type="ECO:0008006" key="4">
    <source>
        <dbReference type="Google" id="ProtNLM"/>
    </source>
</evidence>
<gene>
    <name evidence="2" type="ORF">JCM19294_1028</name>
</gene>
<keyword evidence="1" id="KW-0812">Transmembrane</keyword>
<protein>
    <recommendedName>
        <fullName evidence="4">DUF2339 domain-containing protein</fullName>
    </recommendedName>
</protein>
<keyword evidence="1" id="KW-1133">Transmembrane helix</keyword>
<dbReference type="EMBL" id="BBML01000003">
    <property type="protein sequence ID" value="GAK96719.1"/>
    <property type="molecule type" value="Genomic_DNA"/>
</dbReference>
<evidence type="ECO:0000256" key="1">
    <source>
        <dbReference type="SAM" id="Phobius"/>
    </source>
</evidence>
<dbReference type="PANTHER" id="PTHR38434">
    <property type="entry name" value="BLL2549 PROTEIN"/>
    <property type="match status" value="1"/>
</dbReference>
<feature type="transmembrane region" description="Helical" evidence="1">
    <location>
        <begin position="15"/>
        <end position="34"/>
    </location>
</feature>
<dbReference type="AlphaFoldDB" id="A0A090Q0V9"/>
<dbReference type="Proteomes" id="UP000029221">
    <property type="component" value="Unassembled WGS sequence"/>
</dbReference>
<accession>A0A090Q0V9</accession>
<organism evidence="2 3">
    <name type="scientific">Nonlabens tegetincola</name>
    <dbReference type="NCBI Taxonomy" id="323273"/>
    <lineage>
        <taxon>Bacteria</taxon>
        <taxon>Pseudomonadati</taxon>
        <taxon>Bacteroidota</taxon>
        <taxon>Flavobacteriia</taxon>
        <taxon>Flavobacteriales</taxon>
        <taxon>Flavobacteriaceae</taxon>
        <taxon>Nonlabens</taxon>
    </lineage>
</organism>
<feature type="transmembrane region" description="Helical" evidence="1">
    <location>
        <begin position="69"/>
        <end position="86"/>
    </location>
</feature>
<keyword evidence="3" id="KW-1185">Reference proteome</keyword>
<dbReference type="Pfam" id="PF10101">
    <property type="entry name" value="DUF2339"/>
    <property type="match status" value="1"/>
</dbReference>
<evidence type="ECO:0000313" key="3">
    <source>
        <dbReference type="Proteomes" id="UP000029221"/>
    </source>
</evidence>
<dbReference type="InterPro" id="IPR019286">
    <property type="entry name" value="DUF2339_TM"/>
</dbReference>